<dbReference type="EMBL" id="JBJQND010000013">
    <property type="protein sequence ID" value="KAL3858234.1"/>
    <property type="molecule type" value="Genomic_DNA"/>
</dbReference>
<accession>A0ABD3V9H3</accession>
<gene>
    <name evidence="2" type="ORF">ACJMK2_012831</name>
</gene>
<keyword evidence="3" id="KW-1185">Reference proteome</keyword>
<reference evidence="2 3" key="1">
    <citation type="submission" date="2024-11" db="EMBL/GenBank/DDBJ databases">
        <title>Chromosome-level genome assembly of the freshwater bivalve Anodonta woodiana.</title>
        <authorList>
            <person name="Chen X."/>
        </authorList>
    </citation>
    <scope>NUCLEOTIDE SEQUENCE [LARGE SCALE GENOMIC DNA]</scope>
    <source>
        <strain evidence="2">MN2024</strain>
        <tissue evidence="2">Gills</tissue>
    </source>
</reference>
<comment type="caution">
    <text evidence="2">The sequence shown here is derived from an EMBL/GenBank/DDBJ whole genome shotgun (WGS) entry which is preliminary data.</text>
</comment>
<name>A0ABD3V9H3_SINWO</name>
<evidence type="ECO:0000256" key="1">
    <source>
        <dbReference type="SAM" id="MobiDB-lite"/>
    </source>
</evidence>
<evidence type="ECO:0000313" key="2">
    <source>
        <dbReference type="EMBL" id="KAL3858234.1"/>
    </source>
</evidence>
<feature type="region of interest" description="Disordered" evidence="1">
    <location>
        <begin position="50"/>
        <end position="82"/>
    </location>
</feature>
<organism evidence="2 3">
    <name type="scientific">Sinanodonta woodiana</name>
    <name type="common">Chinese pond mussel</name>
    <name type="synonym">Anodonta woodiana</name>
    <dbReference type="NCBI Taxonomy" id="1069815"/>
    <lineage>
        <taxon>Eukaryota</taxon>
        <taxon>Metazoa</taxon>
        <taxon>Spiralia</taxon>
        <taxon>Lophotrochozoa</taxon>
        <taxon>Mollusca</taxon>
        <taxon>Bivalvia</taxon>
        <taxon>Autobranchia</taxon>
        <taxon>Heteroconchia</taxon>
        <taxon>Palaeoheterodonta</taxon>
        <taxon>Unionida</taxon>
        <taxon>Unionoidea</taxon>
        <taxon>Unionidae</taxon>
        <taxon>Unioninae</taxon>
        <taxon>Sinanodonta</taxon>
    </lineage>
</organism>
<protein>
    <submittedName>
        <fullName evidence="2">Uncharacterized protein</fullName>
    </submittedName>
</protein>
<feature type="non-terminal residue" evidence="2">
    <location>
        <position position="82"/>
    </location>
</feature>
<evidence type="ECO:0000313" key="3">
    <source>
        <dbReference type="Proteomes" id="UP001634394"/>
    </source>
</evidence>
<dbReference type="AlphaFoldDB" id="A0ABD3V9H3"/>
<dbReference type="Proteomes" id="UP001634394">
    <property type="component" value="Unassembled WGS sequence"/>
</dbReference>
<sequence length="82" mass="8841">ELTPGLFGPVCGISDYANMYTPRNTGKLYKLPGTIELLQTCSKASLERLRSGEVEQNNSGSETDTLFRPPAKSASGTKNGKF</sequence>
<feature type="non-terminal residue" evidence="2">
    <location>
        <position position="1"/>
    </location>
</feature>
<feature type="compositionally biased region" description="Polar residues" evidence="1">
    <location>
        <begin position="54"/>
        <end position="64"/>
    </location>
</feature>
<proteinExistence type="predicted"/>